<dbReference type="PANTHER" id="PTHR30204">
    <property type="entry name" value="REDOX-CYCLING DRUG-SENSING TRANSCRIPTIONAL ACTIVATOR SOXR"/>
    <property type="match status" value="1"/>
</dbReference>
<dbReference type="STRING" id="1912961.BU204_24090"/>
<organism evidence="3 4">
    <name type="scientific">Actinophytocola xanthii</name>
    <dbReference type="NCBI Taxonomy" id="1912961"/>
    <lineage>
        <taxon>Bacteria</taxon>
        <taxon>Bacillati</taxon>
        <taxon>Actinomycetota</taxon>
        <taxon>Actinomycetes</taxon>
        <taxon>Pseudonocardiales</taxon>
        <taxon>Pseudonocardiaceae</taxon>
    </lineage>
</organism>
<feature type="domain" description="HTH merR-type" evidence="2">
    <location>
        <begin position="1"/>
        <end position="68"/>
    </location>
</feature>
<evidence type="ECO:0000259" key="2">
    <source>
        <dbReference type="PROSITE" id="PS50937"/>
    </source>
</evidence>
<dbReference type="InterPro" id="IPR009061">
    <property type="entry name" value="DNA-bd_dom_put_sf"/>
</dbReference>
<dbReference type="InterPro" id="IPR047057">
    <property type="entry name" value="MerR_fam"/>
</dbReference>
<dbReference type="Proteomes" id="UP000185596">
    <property type="component" value="Unassembled WGS sequence"/>
</dbReference>
<dbReference type="SMART" id="SM00422">
    <property type="entry name" value="HTH_MERR"/>
    <property type="match status" value="1"/>
</dbReference>
<keyword evidence="1" id="KW-0238">DNA-binding</keyword>
<dbReference type="Pfam" id="PF13411">
    <property type="entry name" value="MerR_1"/>
    <property type="match status" value="1"/>
</dbReference>
<dbReference type="SUPFAM" id="SSF46955">
    <property type="entry name" value="Putative DNA-binding domain"/>
    <property type="match status" value="1"/>
</dbReference>
<dbReference type="PROSITE" id="PS00552">
    <property type="entry name" value="HTH_MERR_1"/>
    <property type="match status" value="1"/>
</dbReference>
<gene>
    <name evidence="3" type="ORF">BU204_24090</name>
</gene>
<proteinExistence type="predicted"/>
<evidence type="ECO:0000256" key="1">
    <source>
        <dbReference type="ARBA" id="ARBA00023125"/>
    </source>
</evidence>
<comment type="caution">
    <text evidence="3">The sequence shown here is derived from an EMBL/GenBank/DDBJ whole genome shotgun (WGS) entry which is preliminary data.</text>
</comment>
<dbReference type="Gene3D" id="1.10.1660.10">
    <property type="match status" value="1"/>
</dbReference>
<dbReference type="PANTHER" id="PTHR30204:SF93">
    <property type="entry name" value="HTH MERR-TYPE DOMAIN-CONTAINING PROTEIN"/>
    <property type="match status" value="1"/>
</dbReference>
<name>A0A1Q8CKV4_9PSEU</name>
<dbReference type="InterPro" id="IPR000551">
    <property type="entry name" value="MerR-type_HTH_dom"/>
</dbReference>
<sequence>MRIGDLARSAGISTRLLRYYEEQGLITPERAGNGYRVYPESAVAEVARIRRLLAAGLPVRVIRDVLACVCGSDEDVEPCMAPALRAELLDLDRRADEILDQRAALRELVARVSTADRVASGNAVTATA</sequence>
<dbReference type="GO" id="GO:0003700">
    <property type="term" value="F:DNA-binding transcription factor activity"/>
    <property type="evidence" value="ECO:0007669"/>
    <property type="project" value="InterPro"/>
</dbReference>
<dbReference type="PROSITE" id="PS50937">
    <property type="entry name" value="HTH_MERR_2"/>
    <property type="match status" value="1"/>
</dbReference>
<accession>A0A1Q8CKV4</accession>
<protein>
    <recommendedName>
        <fullName evidence="2">HTH merR-type domain-containing protein</fullName>
    </recommendedName>
</protein>
<dbReference type="EMBL" id="MSIE01000046">
    <property type="protein sequence ID" value="OLF14990.1"/>
    <property type="molecule type" value="Genomic_DNA"/>
</dbReference>
<dbReference type="RefSeq" id="WP_075128019.1">
    <property type="nucleotide sequence ID" value="NZ_MSIE01000046.1"/>
</dbReference>
<reference evidence="3 4" key="1">
    <citation type="submission" date="2016-12" db="EMBL/GenBank/DDBJ databases">
        <title>The draft genome sequence of Actinophytocola sp. 11-183.</title>
        <authorList>
            <person name="Wang W."/>
            <person name="Yuan L."/>
        </authorList>
    </citation>
    <scope>NUCLEOTIDE SEQUENCE [LARGE SCALE GENOMIC DNA]</scope>
    <source>
        <strain evidence="3 4">11-183</strain>
    </source>
</reference>
<dbReference type="AlphaFoldDB" id="A0A1Q8CKV4"/>
<dbReference type="OrthoDB" id="9809391at2"/>
<evidence type="ECO:0000313" key="3">
    <source>
        <dbReference type="EMBL" id="OLF14990.1"/>
    </source>
</evidence>
<keyword evidence="4" id="KW-1185">Reference proteome</keyword>
<evidence type="ECO:0000313" key="4">
    <source>
        <dbReference type="Proteomes" id="UP000185596"/>
    </source>
</evidence>
<dbReference type="PRINTS" id="PR00040">
    <property type="entry name" value="HTHMERR"/>
</dbReference>
<dbReference type="GO" id="GO:0003677">
    <property type="term" value="F:DNA binding"/>
    <property type="evidence" value="ECO:0007669"/>
    <property type="project" value="UniProtKB-KW"/>
</dbReference>